<keyword evidence="3" id="KW-0813">Transport</keyword>
<keyword evidence="5 8" id="KW-0812">Transmembrane</keyword>
<feature type="transmembrane region" description="Helical" evidence="8">
    <location>
        <begin position="7"/>
        <end position="25"/>
    </location>
</feature>
<dbReference type="OrthoDB" id="369870at2"/>
<feature type="transmembrane region" description="Helical" evidence="8">
    <location>
        <begin position="211"/>
        <end position="231"/>
    </location>
</feature>
<dbReference type="PANTHER" id="PTHR22911">
    <property type="entry name" value="ACYL-MALONYL CONDENSING ENZYME-RELATED"/>
    <property type="match status" value="1"/>
</dbReference>
<evidence type="ECO:0000256" key="7">
    <source>
        <dbReference type="ARBA" id="ARBA00023136"/>
    </source>
</evidence>
<dbReference type="SUPFAM" id="SSF103481">
    <property type="entry name" value="Multidrug resistance efflux transporter EmrE"/>
    <property type="match status" value="2"/>
</dbReference>
<dbReference type="NCBIfam" id="TIGR00688">
    <property type="entry name" value="rarD"/>
    <property type="match status" value="1"/>
</dbReference>
<evidence type="ECO:0000256" key="6">
    <source>
        <dbReference type="ARBA" id="ARBA00022989"/>
    </source>
</evidence>
<feature type="transmembrane region" description="Helical" evidence="8">
    <location>
        <begin position="270"/>
        <end position="289"/>
    </location>
</feature>
<feature type="transmembrane region" description="Helical" evidence="8">
    <location>
        <begin position="71"/>
        <end position="89"/>
    </location>
</feature>
<comment type="similarity">
    <text evidence="2">Belongs to the EamA transporter family.</text>
</comment>
<feature type="transmembrane region" description="Helical" evidence="8">
    <location>
        <begin position="150"/>
        <end position="166"/>
    </location>
</feature>
<evidence type="ECO:0000256" key="4">
    <source>
        <dbReference type="ARBA" id="ARBA00022475"/>
    </source>
</evidence>
<feature type="transmembrane region" description="Helical" evidence="8">
    <location>
        <begin position="178"/>
        <end position="195"/>
    </location>
</feature>
<dbReference type="GO" id="GO:0005886">
    <property type="term" value="C:plasma membrane"/>
    <property type="evidence" value="ECO:0007669"/>
    <property type="project" value="UniProtKB-SubCell"/>
</dbReference>
<dbReference type="Proteomes" id="UP000235828">
    <property type="component" value="Chromosome B"/>
</dbReference>
<name>A0A2N8ZL95_9VIBR</name>
<feature type="domain" description="EamA" evidence="9">
    <location>
        <begin position="152"/>
        <end position="283"/>
    </location>
</feature>
<protein>
    <submittedName>
        <fullName evidence="10">RarD protein</fullName>
    </submittedName>
</protein>
<dbReference type="InterPro" id="IPR037185">
    <property type="entry name" value="EmrE-like"/>
</dbReference>
<feature type="transmembrane region" description="Helical" evidence="8">
    <location>
        <begin position="243"/>
        <end position="264"/>
    </location>
</feature>
<organism evidence="10 11">
    <name type="scientific">Vibrio tapetis subsp. tapetis</name>
    <dbReference type="NCBI Taxonomy" id="1671868"/>
    <lineage>
        <taxon>Bacteria</taxon>
        <taxon>Pseudomonadati</taxon>
        <taxon>Pseudomonadota</taxon>
        <taxon>Gammaproteobacteria</taxon>
        <taxon>Vibrionales</taxon>
        <taxon>Vibrionaceae</taxon>
        <taxon>Vibrio</taxon>
    </lineage>
</organism>
<evidence type="ECO:0000256" key="1">
    <source>
        <dbReference type="ARBA" id="ARBA00004651"/>
    </source>
</evidence>
<sequence>MKPTRYGDVMAAISFLIWGLLPLYYHFLPNAATDELLALRLIASVPVGLLIIVVIQGRLPNWSAILSDKRSLLFSFLASAMMSISWYSFTWALTNEQVMEASLGFFISPLVFVALGVVALKEKLSTGKKLGVFFAALGISYQVYQYGHAPYIAISMAVFFALYGLCKKYIRYSWSTALFMEALLLTPVALGYMIYKSYTVGSVALTSNYDVFLLYLGAAPITLLPLVFYSLAIKYTSLTNVGLMQYIEPSLQFVLAVLLFGELFDEVKVVSFGLIWFGLAMTLIETLCVRYKRRSLRKANQE</sequence>
<feature type="transmembrane region" description="Helical" evidence="8">
    <location>
        <begin position="101"/>
        <end position="120"/>
    </location>
</feature>
<dbReference type="RefSeq" id="WP_102524874.1">
    <property type="nucleotide sequence ID" value="NZ_LT960612.1"/>
</dbReference>
<evidence type="ECO:0000256" key="3">
    <source>
        <dbReference type="ARBA" id="ARBA00022448"/>
    </source>
</evidence>
<dbReference type="AlphaFoldDB" id="A0A2N8ZL95"/>
<feature type="transmembrane region" description="Helical" evidence="8">
    <location>
        <begin position="37"/>
        <end position="59"/>
    </location>
</feature>
<evidence type="ECO:0000259" key="9">
    <source>
        <dbReference type="Pfam" id="PF00892"/>
    </source>
</evidence>
<evidence type="ECO:0000256" key="2">
    <source>
        <dbReference type="ARBA" id="ARBA00007362"/>
    </source>
</evidence>
<accession>A0A2N8ZL95</accession>
<proteinExistence type="inferred from homology"/>
<comment type="subcellular location">
    <subcellularLocation>
        <location evidence="1">Cell membrane</location>
        <topology evidence="1">Multi-pass membrane protein</topology>
    </subcellularLocation>
</comment>
<feature type="domain" description="EamA" evidence="9">
    <location>
        <begin position="6"/>
        <end position="139"/>
    </location>
</feature>
<keyword evidence="4" id="KW-1003">Cell membrane</keyword>
<keyword evidence="6 8" id="KW-1133">Transmembrane helix</keyword>
<evidence type="ECO:0000313" key="11">
    <source>
        <dbReference type="Proteomes" id="UP000235828"/>
    </source>
</evidence>
<dbReference type="EMBL" id="LT960612">
    <property type="protein sequence ID" value="SON52681.1"/>
    <property type="molecule type" value="Genomic_DNA"/>
</dbReference>
<keyword evidence="11" id="KW-1185">Reference proteome</keyword>
<evidence type="ECO:0000313" key="10">
    <source>
        <dbReference type="EMBL" id="SON52681.1"/>
    </source>
</evidence>
<gene>
    <name evidence="10" type="ORF">VTAP4600_B1070</name>
</gene>
<dbReference type="Pfam" id="PF00892">
    <property type="entry name" value="EamA"/>
    <property type="match status" value="2"/>
</dbReference>
<dbReference type="InterPro" id="IPR000620">
    <property type="entry name" value="EamA_dom"/>
</dbReference>
<dbReference type="KEGG" id="vta:B1070"/>
<evidence type="ECO:0000256" key="5">
    <source>
        <dbReference type="ARBA" id="ARBA00022692"/>
    </source>
</evidence>
<keyword evidence="7 8" id="KW-0472">Membrane</keyword>
<reference evidence="10 11" key="1">
    <citation type="submission" date="2017-10" db="EMBL/GenBank/DDBJ databases">
        <authorList>
            <person name="Banno H."/>
            <person name="Chua N.-H."/>
        </authorList>
    </citation>
    <scope>NUCLEOTIDE SEQUENCE [LARGE SCALE GENOMIC DNA]</scope>
    <source>
        <strain evidence="10">Vibrio tapetis CECT4600</strain>
    </source>
</reference>
<evidence type="ECO:0000256" key="8">
    <source>
        <dbReference type="SAM" id="Phobius"/>
    </source>
</evidence>
<dbReference type="PANTHER" id="PTHR22911:SF137">
    <property type="entry name" value="SOLUTE CARRIER FAMILY 35 MEMBER G2-RELATED"/>
    <property type="match status" value="1"/>
</dbReference>
<dbReference type="InterPro" id="IPR004626">
    <property type="entry name" value="RarD"/>
</dbReference>